<dbReference type="InterPro" id="IPR009030">
    <property type="entry name" value="Growth_fac_rcpt_cys_sf"/>
</dbReference>
<keyword evidence="2" id="KW-1133">Transmembrane helix</keyword>
<keyword evidence="2" id="KW-0812">Transmembrane</keyword>
<dbReference type="CDD" id="cd00064">
    <property type="entry name" value="FU"/>
    <property type="match status" value="1"/>
</dbReference>
<feature type="region of interest" description="Disordered" evidence="1">
    <location>
        <begin position="140"/>
        <end position="192"/>
    </location>
</feature>
<dbReference type="SUPFAM" id="SSF57184">
    <property type="entry name" value="Growth factor receptor domain"/>
    <property type="match status" value="1"/>
</dbReference>
<evidence type="ECO:0000313" key="4">
    <source>
        <dbReference type="Proteomes" id="UP000593567"/>
    </source>
</evidence>
<evidence type="ECO:0000256" key="1">
    <source>
        <dbReference type="SAM" id="MobiDB-lite"/>
    </source>
</evidence>
<accession>A0A7J7IY55</accession>
<gene>
    <name evidence="3" type="ORF">EB796_022855</name>
</gene>
<sequence>MPPYHQSDKFLFSEVEPVCTAPQVLYRDECRDACPHGWYVGRSTCYPCHVSCAACTTSVNTSCTECYHGSYLLNGGCLSLGEGVKINAGAALEEGGLPSGTLWWLMVGATIAVCLLVIFLVLLAVYYAYTQRYLCTGDHKDNSTTQSESNSSNTDSTSDGSSGTTPEHIKLTSQNSSQQELMSSSEGEEDFRNINRLREHQRNRLYHPMIV</sequence>
<dbReference type="InterPro" id="IPR006212">
    <property type="entry name" value="Furin_repeat"/>
</dbReference>
<feature type="compositionally biased region" description="Polar residues" evidence="1">
    <location>
        <begin position="171"/>
        <end position="185"/>
    </location>
</feature>
<reference evidence="3" key="1">
    <citation type="submission" date="2020-06" db="EMBL/GenBank/DDBJ databases">
        <title>Draft genome of Bugula neritina, a colonial animal packing powerful symbionts and potential medicines.</title>
        <authorList>
            <person name="Rayko M."/>
        </authorList>
    </citation>
    <scope>NUCLEOTIDE SEQUENCE [LARGE SCALE GENOMIC DNA]</scope>
    <source>
        <strain evidence="3">Kwan_BN1</strain>
    </source>
</reference>
<comment type="caution">
    <text evidence="3">The sequence shown here is derived from an EMBL/GenBank/DDBJ whole genome shotgun (WGS) entry which is preliminary data.</text>
</comment>
<keyword evidence="4" id="KW-1185">Reference proteome</keyword>
<dbReference type="EMBL" id="VXIV02003272">
    <property type="protein sequence ID" value="KAF6018849.1"/>
    <property type="molecule type" value="Genomic_DNA"/>
</dbReference>
<name>A0A7J7IY55_BUGNE</name>
<organism evidence="3 4">
    <name type="scientific">Bugula neritina</name>
    <name type="common">Brown bryozoan</name>
    <name type="synonym">Sertularia neritina</name>
    <dbReference type="NCBI Taxonomy" id="10212"/>
    <lineage>
        <taxon>Eukaryota</taxon>
        <taxon>Metazoa</taxon>
        <taxon>Spiralia</taxon>
        <taxon>Lophotrochozoa</taxon>
        <taxon>Bryozoa</taxon>
        <taxon>Gymnolaemata</taxon>
        <taxon>Cheilostomatida</taxon>
        <taxon>Flustrina</taxon>
        <taxon>Buguloidea</taxon>
        <taxon>Bugulidae</taxon>
        <taxon>Bugula</taxon>
    </lineage>
</organism>
<feature type="compositionally biased region" description="Low complexity" evidence="1">
    <location>
        <begin position="143"/>
        <end position="165"/>
    </location>
</feature>
<dbReference type="Proteomes" id="UP000593567">
    <property type="component" value="Unassembled WGS sequence"/>
</dbReference>
<dbReference type="Gene3D" id="2.10.220.10">
    <property type="entry name" value="Hormone Receptor, Insulin-like Growth Factor Receptor 1, Chain A, domain 2"/>
    <property type="match status" value="1"/>
</dbReference>
<evidence type="ECO:0000313" key="3">
    <source>
        <dbReference type="EMBL" id="KAF6018849.1"/>
    </source>
</evidence>
<keyword evidence="2" id="KW-0472">Membrane</keyword>
<feature type="transmembrane region" description="Helical" evidence="2">
    <location>
        <begin position="102"/>
        <end position="129"/>
    </location>
</feature>
<dbReference type="AlphaFoldDB" id="A0A7J7IY55"/>
<protein>
    <submittedName>
        <fullName evidence="3">FURIN</fullName>
    </submittedName>
</protein>
<proteinExistence type="predicted"/>
<dbReference type="SMART" id="SM00261">
    <property type="entry name" value="FU"/>
    <property type="match status" value="1"/>
</dbReference>
<evidence type="ECO:0000256" key="2">
    <source>
        <dbReference type="SAM" id="Phobius"/>
    </source>
</evidence>